<accession>A0A6G5AIB5</accession>
<keyword evidence="1" id="KW-0472">Membrane</keyword>
<evidence type="ECO:0000313" key="2">
    <source>
        <dbReference type="EMBL" id="NIE49777.1"/>
    </source>
</evidence>
<sequence length="116" mass="13713">MKCDTDKDVITRLFGYPFYRSLTVILCFCFAKSLKQNDRRRDNLSTVCDISVLTSELAGCSELFRNFFFNYYYLDMYYGTFCFTVCSLFYSFTNFCFGSILPLYYICNVHCSTLHM</sequence>
<evidence type="ECO:0000256" key="1">
    <source>
        <dbReference type="SAM" id="Phobius"/>
    </source>
</evidence>
<proteinExistence type="predicted"/>
<keyword evidence="1" id="KW-0812">Transmembrane</keyword>
<feature type="transmembrane region" description="Helical" evidence="1">
    <location>
        <begin position="14"/>
        <end position="31"/>
    </location>
</feature>
<dbReference type="AlphaFoldDB" id="A0A6G5AIB5"/>
<reference evidence="2" key="1">
    <citation type="submission" date="2020-03" db="EMBL/GenBank/DDBJ databases">
        <title>A transcriptome and proteome of the tick Rhipicephalus microplus shaped by the genetic composition of its hosts and developmental stage.</title>
        <authorList>
            <person name="Garcia G.R."/>
            <person name="Ribeiro J.M.C."/>
            <person name="Maruyama S.R."/>
            <person name="Gardinasse L.G."/>
            <person name="Nelson K."/>
            <person name="Ferreira B.R."/>
            <person name="Andrade T.G."/>
            <person name="Santos I.K.F.M."/>
        </authorList>
    </citation>
    <scope>NUCLEOTIDE SEQUENCE</scope>
    <source>
        <strain evidence="2">NSGR</strain>
        <tissue evidence="2">Salivary glands</tissue>
    </source>
</reference>
<name>A0A6G5AIB5_RHIMP</name>
<protein>
    <submittedName>
        <fullName evidence="2">Uncharacterized protein</fullName>
    </submittedName>
</protein>
<dbReference type="EMBL" id="GIKN01007504">
    <property type="protein sequence ID" value="NIE49777.1"/>
    <property type="molecule type" value="Transcribed_RNA"/>
</dbReference>
<feature type="transmembrane region" description="Helical" evidence="1">
    <location>
        <begin position="77"/>
        <end position="105"/>
    </location>
</feature>
<organism evidence="2">
    <name type="scientific">Rhipicephalus microplus</name>
    <name type="common">Cattle tick</name>
    <name type="synonym">Boophilus microplus</name>
    <dbReference type="NCBI Taxonomy" id="6941"/>
    <lineage>
        <taxon>Eukaryota</taxon>
        <taxon>Metazoa</taxon>
        <taxon>Ecdysozoa</taxon>
        <taxon>Arthropoda</taxon>
        <taxon>Chelicerata</taxon>
        <taxon>Arachnida</taxon>
        <taxon>Acari</taxon>
        <taxon>Parasitiformes</taxon>
        <taxon>Ixodida</taxon>
        <taxon>Ixodoidea</taxon>
        <taxon>Ixodidae</taxon>
        <taxon>Rhipicephalinae</taxon>
        <taxon>Rhipicephalus</taxon>
        <taxon>Boophilus</taxon>
    </lineage>
</organism>
<keyword evidence="1" id="KW-1133">Transmembrane helix</keyword>